<sequence length="147" mass="17785">MRQNKEEVDFLRTHCQKKLDFERGRAKENEMVFERRLLALRAGKDSQIQEFRKIIEQLETDKQRFQERVYHLEEGQLVPTRLMNDQQAQTSEVPGDLNSEHRSQTSIRNQFRLLVRSPNHHLRVRLPYRTLRKDLRCYLLLKSVVKQ</sequence>
<feature type="coiled-coil region" evidence="1">
    <location>
        <begin position="48"/>
        <end position="75"/>
    </location>
</feature>
<evidence type="ECO:0000313" key="2">
    <source>
        <dbReference type="EMBL" id="OCB84365.1"/>
    </source>
</evidence>
<gene>
    <name evidence="2" type="ORF">A7U60_g8349</name>
</gene>
<proteinExistence type="predicted"/>
<keyword evidence="3" id="KW-1185">Reference proteome</keyword>
<dbReference type="EMBL" id="LNZH02000215">
    <property type="protein sequence ID" value="OCB84365.1"/>
    <property type="molecule type" value="Genomic_DNA"/>
</dbReference>
<evidence type="ECO:0000256" key="1">
    <source>
        <dbReference type="SAM" id="Coils"/>
    </source>
</evidence>
<dbReference type="Proteomes" id="UP000757232">
    <property type="component" value="Unassembled WGS sequence"/>
</dbReference>
<keyword evidence="1" id="KW-0175">Coiled coil</keyword>
<reference evidence="2" key="1">
    <citation type="submission" date="2016-06" db="EMBL/GenBank/DDBJ databases">
        <title>Draft Genome sequence of the fungus Inonotus baumii.</title>
        <authorList>
            <person name="Zhu H."/>
            <person name="Lin W."/>
        </authorList>
    </citation>
    <scope>NUCLEOTIDE SEQUENCE</scope>
    <source>
        <strain evidence="2">821</strain>
    </source>
</reference>
<protein>
    <submittedName>
        <fullName evidence="2">Uncharacterized protein</fullName>
    </submittedName>
</protein>
<name>A0A9Q5HR22_SANBA</name>
<evidence type="ECO:0000313" key="3">
    <source>
        <dbReference type="Proteomes" id="UP000757232"/>
    </source>
</evidence>
<organism evidence="2 3">
    <name type="scientific">Sanghuangporus baumii</name>
    <name type="common">Phellinus baumii</name>
    <dbReference type="NCBI Taxonomy" id="108892"/>
    <lineage>
        <taxon>Eukaryota</taxon>
        <taxon>Fungi</taxon>
        <taxon>Dikarya</taxon>
        <taxon>Basidiomycota</taxon>
        <taxon>Agaricomycotina</taxon>
        <taxon>Agaricomycetes</taxon>
        <taxon>Hymenochaetales</taxon>
        <taxon>Hymenochaetaceae</taxon>
        <taxon>Sanghuangporus</taxon>
    </lineage>
</organism>
<dbReference type="AlphaFoldDB" id="A0A9Q5HR22"/>
<accession>A0A9Q5HR22</accession>
<comment type="caution">
    <text evidence="2">The sequence shown here is derived from an EMBL/GenBank/DDBJ whole genome shotgun (WGS) entry which is preliminary data.</text>
</comment>